<evidence type="ECO:0000256" key="1">
    <source>
        <dbReference type="ARBA" id="ARBA00022574"/>
    </source>
</evidence>
<dbReference type="InterPro" id="IPR015943">
    <property type="entry name" value="WD40/YVTN_repeat-like_dom_sf"/>
</dbReference>
<dbReference type="eggNOG" id="COG0515">
    <property type="taxonomic scope" value="Bacteria"/>
</dbReference>
<dbReference type="InterPro" id="IPR000719">
    <property type="entry name" value="Prot_kinase_dom"/>
</dbReference>
<feature type="domain" description="Protein kinase" evidence="9">
    <location>
        <begin position="59"/>
        <end position="334"/>
    </location>
</feature>
<dbReference type="eggNOG" id="COG2319">
    <property type="taxonomic scope" value="Bacteria"/>
</dbReference>
<dbReference type="PROSITE" id="PS50011">
    <property type="entry name" value="PROTEIN_KINASE_DOM"/>
    <property type="match status" value="1"/>
</dbReference>
<feature type="transmembrane region" description="Helical" evidence="8">
    <location>
        <begin position="345"/>
        <end position="366"/>
    </location>
</feature>
<proteinExistence type="predicted"/>
<keyword evidence="10" id="KW-0418">Kinase</keyword>
<feature type="repeat" description="WD" evidence="5">
    <location>
        <begin position="1057"/>
        <end position="1097"/>
    </location>
</feature>
<evidence type="ECO:0000313" key="11">
    <source>
        <dbReference type="Proteomes" id="UP000005801"/>
    </source>
</evidence>
<feature type="repeat" description="WD" evidence="5">
    <location>
        <begin position="1015"/>
        <end position="1056"/>
    </location>
</feature>
<feature type="repeat" description="WD" evidence="5">
    <location>
        <begin position="587"/>
        <end position="628"/>
    </location>
</feature>
<dbReference type="GO" id="GO:0004674">
    <property type="term" value="F:protein serine/threonine kinase activity"/>
    <property type="evidence" value="ECO:0007669"/>
    <property type="project" value="UniProtKB-KW"/>
</dbReference>
<feature type="repeat" description="WD" evidence="5">
    <location>
        <begin position="506"/>
        <end position="547"/>
    </location>
</feature>
<keyword evidence="2" id="KW-0677">Repeat</keyword>
<reference evidence="10 11" key="1">
    <citation type="submission" date="2007-06" db="EMBL/GenBank/DDBJ databases">
        <authorList>
            <person name="Shimkets L."/>
            <person name="Ferriera S."/>
            <person name="Johnson J."/>
            <person name="Kravitz S."/>
            <person name="Beeson K."/>
            <person name="Sutton G."/>
            <person name="Rogers Y.-H."/>
            <person name="Friedman R."/>
            <person name="Frazier M."/>
            <person name="Venter J.C."/>
        </authorList>
    </citation>
    <scope>NUCLEOTIDE SEQUENCE [LARGE SCALE GENOMIC DNA]</scope>
    <source>
        <strain evidence="10 11">SIR-1</strain>
    </source>
</reference>
<dbReference type="PROSITE" id="PS50294">
    <property type="entry name" value="WD_REPEATS_REGION"/>
    <property type="match status" value="5"/>
</dbReference>
<dbReference type="EMBL" id="ABCS01000053">
    <property type="protein sequence ID" value="EDM77015.1"/>
    <property type="molecule type" value="Genomic_DNA"/>
</dbReference>
<keyword evidence="4 6" id="KW-0067">ATP-binding</keyword>
<evidence type="ECO:0000259" key="9">
    <source>
        <dbReference type="PROSITE" id="PS50011"/>
    </source>
</evidence>
<dbReference type="OrthoDB" id="9765809at2"/>
<dbReference type="InterPro" id="IPR017441">
    <property type="entry name" value="Protein_kinase_ATP_BS"/>
</dbReference>
<feature type="region of interest" description="Disordered" evidence="7">
    <location>
        <begin position="1"/>
        <end position="25"/>
    </location>
</feature>
<dbReference type="PROSITE" id="PS00108">
    <property type="entry name" value="PROTEIN_KINASE_ST"/>
    <property type="match status" value="1"/>
</dbReference>
<evidence type="ECO:0000256" key="4">
    <source>
        <dbReference type="ARBA" id="ARBA00022840"/>
    </source>
</evidence>
<dbReference type="RefSeq" id="WP_006973816.1">
    <property type="nucleotide sequence ID" value="NZ_ABCS01000053.1"/>
</dbReference>
<name>A6GAS4_9BACT</name>
<dbReference type="Pfam" id="PF00069">
    <property type="entry name" value="Pkinase"/>
    <property type="match status" value="1"/>
</dbReference>
<dbReference type="PROSITE" id="PS00107">
    <property type="entry name" value="PROTEIN_KINASE_ATP"/>
    <property type="match status" value="1"/>
</dbReference>
<dbReference type="Proteomes" id="UP000005801">
    <property type="component" value="Unassembled WGS sequence"/>
</dbReference>
<dbReference type="AlphaFoldDB" id="A6GAS4"/>
<organism evidence="10 11">
    <name type="scientific">Plesiocystis pacifica SIR-1</name>
    <dbReference type="NCBI Taxonomy" id="391625"/>
    <lineage>
        <taxon>Bacteria</taxon>
        <taxon>Pseudomonadati</taxon>
        <taxon>Myxococcota</taxon>
        <taxon>Polyangia</taxon>
        <taxon>Nannocystales</taxon>
        <taxon>Nannocystaceae</taxon>
        <taxon>Plesiocystis</taxon>
    </lineage>
</organism>
<dbReference type="InterPro" id="IPR001680">
    <property type="entry name" value="WD40_rpt"/>
</dbReference>
<accession>A6GAS4</accession>
<feature type="repeat" description="WD" evidence="5">
    <location>
        <begin position="926"/>
        <end position="958"/>
    </location>
</feature>
<dbReference type="InterPro" id="IPR036322">
    <property type="entry name" value="WD40_repeat_dom_sf"/>
</dbReference>
<evidence type="ECO:0000256" key="7">
    <source>
        <dbReference type="SAM" id="MobiDB-lite"/>
    </source>
</evidence>
<keyword evidence="10" id="KW-0808">Transferase</keyword>
<feature type="repeat" description="WD" evidence="5">
    <location>
        <begin position="1097"/>
        <end position="1130"/>
    </location>
</feature>
<keyword evidence="11" id="KW-1185">Reference proteome</keyword>
<feature type="repeat" description="WD" evidence="5">
    <location>
        <begin position="756"/>
        <end position="797"/>
    </location>
</feature>
<dbReference type="CDD" id="cd14014">
    <property type="entry name" value="STKc_PknB_like"/>
    <property type="match status" value="1"/>
</dbReference>
<dbReference type="SUPFAM" id="SSF56112">
    <property type="entry name" value="Protein kinase-like (PK-like)"/>
    <property type="match status" value="1"/>
</dbReference>
<keyword evidence="1 5" id="KW-0853">WD repeat</keyword>
<dbReference type="PANTHER" id="PTHR19879:SF9">
    <property type="entry name" value="TRANSCRIPTION INITIATION FACTOR TFIID SUBUNIT 5"/>
    <property type="match status" value="1"/>
</dbReference>
<dbReference type="SUPFAM" id="SSF50978">
    <property type="entry name" value="WD40 repeat-like"/>
    <property type="match status" value="1"/>
</dbReference>
<dbReference type="STRING" id="391625.PPSIR1_15980"/>
<dbReference type="Gene3D" id="1.10.510.10">
    <property type="entry name" value="Transferase(Phosphotransferase) domain 1"/>
    <property type="match status" value="1"/>
</dbReference>
<gene>
    <name evidence="10" type="ORF">PPSIR1_15980</name>
</gene>
<feature type="repeat" description="WD" evidence="5">
    <location>
        <begin position="798"/>
        <end position="839"/>
    </location>
</feature>
<dbReference type="Pfam" id="PF00400">
    <property type="entry name" value="WD40"/>
    <property type="match status" value="9"/>
</dbReference>
<keyword evidence="8" id="KW-0812">Transmembrane</keyword>
<dbReference type="InterPro" id="IPR019775">
    <property type="entry name" value="WD40_repeat_CS"/>
</dbReference>
<keyword evidence="10" id="KW-0723">Serine/threonine-protein kinase</keyword>
<dbReference type="InterPro" id="IPR011009">
    <property type="entry name" value="Kinase-like_dom_sf"/>
</dbReference>
<dbReference type="Gene3D" id="2.130.10.10">
    <property type="entry name" value="YVTN repeat-like/Quinoprotein amine dehydrogenase"/>
    <property type="match status" value="4"/>
</dbReference>
<dbReference type="CDD" id="cd00200">
    <property type="entry name" value="WD40"/>
    <property type="match status" value="2"/>
</dbReference>
<sequence>MERDDSGGEESGPVEATGLPVLPRRDPSEVVGVVSRERKARVLEALFDEPAPAVKVGRFSIVRKLGSGGMGVVYMAYDEQLDRRVAVKLLRTAGTDTTGRARMQREAQAMARLSHPHVVTVYEVDAHEGQLFVAMEYVEGQDLRAWLEAAERGWGEVLAVFRQAGQGLAAAHDAGLAHRDFKPDNVLVGRDGRARVADFGLAHALEGEAGGAQPSAPADASSSALELALTRTGALVGTPAYMAPEQYAGQRGDARSDQFAFCVALWEGLAGQRPFSGRSLAELSEAIVGGELEAVPERAREQVPEWVFAALRRGLAVDPGARWPSMAALLEVLANDPQARRRRRWSWAVGVVLVAFVLAATTWVAAAQIHAKLRARYWSGLTEELLAMERERGLRQLSDDGARARDAARMSVARRYRPGRGVVEHVDATVTALLLREVETEARDGAAWISAANEVLGEPVSEVILRGHEAVVTAMVFDAAGRWLYSADAKGAVWRWSVDTGEGRALYQHGAEVSSLALSPAGSELASGSVDGELRLWTERTGPSTLERYGGAVRQLSFSADARRLLTAAKDGLARVHALDGGATRTFTGHAGPVYAASFDASEARVLTTSLDRSARVWRADTGALEGELRGHEQGVFFGAFVGEDSTAILTAADDGQVRRWSIDDLGAGSAGTVIASHPRAITAFAVDGARVITGSVDGQVRVTDWQAGAEASEVVVDHGDDVRFVGRGPAGVVSVGMDARAFVSKPAPAPPPRALEGHRQVLLTGAMDGSGRRLATGSWSGQIRVWALDQAPLVTSLEGHGQRVFDVRADSQGTRFVTASFGGRARIWRAADGAALETLDGGNAVLNAAVFSPSGDSVATAGKGPVLLWRLEPGRDARAQVLLDEGGQVWDLAFDDGGERLAAAASDARVRVWTLTRDGPELQVLEGHAGRVVSVAFEPGGERLASAGADGTVRVWSPGDGDGDPRGVHVLPQRDPLAMDTLRWSPDGRWLAAAAAGGGAWVWSSAAFELPRALRSDETGSSALAFDAAGERLAVGSRDGRVRVWSVAEGTLLTTLEGHTGPVVGAAFLPGGRLISASLDRTLRLWRLDDGASVVLSGHSVEVLDLAVAGGARALSVAKDGSVSLWDVDRVEWEPQALMDALGRRTWACLAPRTRTLELGEAETEARLAHARCEGRAQARAGL</sequence>
<evidence type="ECO:0000256" key="3">
    <source>
        <dbReference type="ARBA" id="ARBA00022741"/>
    </source>
</evidence>
<evidence type="ECO:0000256" key="8">
    <source>
        <dbReference type="SAM" id="Phobius"/>
    </source>
</evidence>
<dbReference type="GO" id="GO:0005524">
    <property type="term" value="F:ATP binding"/>
    <property type="evidence" value="ECO:0007669"/>
    <property type="project" value="UniProtKB-UniRule"/>
</dbReference>
<dbReference type="PANTHER" id="PTHR19879">
    <property type="entry name" value="TRANSCRIPTION INITIATION FACTOR TFIID"/>
    <property type="match status" value="1"/>
</dbReference>
<feature type="binding site" evidence="6">
    <location>
        <position position="88"/>
    </location>
    <ligand>
        <name>ATP</name>
        <dbReference type="ChEBI" id="CHEBI:30616"/>
    </ligand>
</feature>
<feature type="repeat" description="WD" evidence="5">
    <location>
        <begin position="883"/>
        <end position="916"/>
    </location>
</feature>
<dbReference type="InterPro" id="IPR011047">
    <property type="entry name" value="Quinoprotein_ADH-like_sf"/>
</dbReference>
<dbReference type="SUPFAM" id="SSF50998">
    <property type="entry name" value="Quinoprotein alcohol dehydrogenase-like"/>
    <property type="match status" value="1"/>
</dbReference>
<dbReference type="PROSITE" id="PS00678">
    <property type="entry name" value="WD_REPEATS_1"/>
    <property type="match status" value="1"/>
</dbReference>
<evidence type="ECO:0000256" key="5">
    <source>
        <dbReference type="PROSITE-ProRule" id="PRU00221"/>
    </source>
</evidence>
<keyword evidence="3 6" id="KW-0547">Nucleotide-binding</keyword>
<evidence type="ECO:0000256" key="2">
    <source>
        <dbReference type="ARBA" id="ARBA00022737"/>
    </source>
</evidence>
<comment type="caution">
    <text evidence="10">The sequence shown here is derived from an EMBL/GenBank/DDBJ whole genome shotgun (WGS) entry which is preliminary data.</text>
</comment>
<dbReference type="Gene3D" id="3.30.200.20">
    <property type="entry name" value="Phosphorylase Kinase, domain 1"/>
    <property type="match status" value="1"/>
</dbReference>
<dbReference type="InterPro" id="IPR008271">
    <property type="entry name" value="Ser/Thr_kinase_AS"/>
</dbReference>
<protein>
    <submittedName>
        <fullName evidence="10">Serine/threonine protein kinase with WD40 repeats</fullName>
    </submittedName>
</protein>
<feature type="repeat" description="WD" evidence="5">
    <location>
        <begin position="465"/>
        <end position="506"/>
    </location>
</feature>
<feature type="repeat" description="WD" evidence="5">
    <location>
        <begin position="629"/>
        <end position="664"/>
    </location>
</feature>
<evidence type="ECO:0000256" key="6">
    <source>
        <dbReference type="PROSITE-ProRule" id="PRU10141"/>
    </source>
</evidence>
<dbReference type="PROSITE" id="PS50082">
    <property type="entry name" value="WD_REPEATS_2"/>
    <property type="match status" value="11"/>
</dbReference>
<keyword evidence="8" id="KW-1133">Transmembrane helix</keyword>
<keyword evidence="8" id="KW-0472">Membrane</keyword>
<dbReference type="SMART" id="SM00320">
    <property type="entry name" value="WD40"/>
    <property type="match status" value="15"/>
</dbReference>
<evidence type="ECO:0000313" key="10">
    <source>
        <dbReference type="EMBL" id="EDM77015.1"/>
    </source>
</evidence>